<organism evidence="1 2">
    <name type="scientific">Emiliania huxleyi (strain CCMP1516)</name>
    <dbReference type="NCBI Taxonomy" id="280463"/>
    <lineage>
        <taxon>Eukaryota</taxon>
        <taxon>Haptista</taxon>
        <taxon>Haptophyta</taxon>
        <taxon>Prymnesiophyceae</taxon>
        <taxon>Isochrysidales</taxon>
        <taxon>Noelaerhabdaceae</taxon>
        <taxon>Emiliania</taxon>
    </lineage>
</organism>
<evidence type="ECO:0000313" key="1">
    <source>
        <dbReference type="EnsemblProtists" id="EOD19880"/>
    </source>
</evidence>
<sequence length="74" mass="8262">MIVLRLMYHYNNPPDAITYTALAPRRACELLQQMRREDHGPSPTMLPVMVDSMVAARSFVAKCSRTGCTSAFTA</sequence>
<accession>A0A0D3J8P5</accession>
<dbReference type="KEGG" id="ehx:EMIHUDRAFT_255559"/>
<dbReference type="RefSeq" id="XP_005772309.1">
    <property type="nucleotide sequence ID" value="XM_005772252.1"/>
</dbReference>
<name>A0A0D3J8P5_EMIH1</name>
<dbReference type="AlphaFoldDB" id="A0A0D3J8P5"/>
<proteinExistence type="predicted"/>
<protein>
    <submittedName>
        <fullName evidence="1">Uncharacterized protein</fullName>
    </submittedName>
</protein>
<dbReference type="EnsemblProtists" id="EOD19880">
    <property type="protein sequence ID" value="EOD19880"/>
    <property type="gene ID" value="EMIHUDRAFT_255559"/>
</dbReference>
<dbReference type="GeneID" id="17265427"/>
<keyword evidence="2" id="KW-1185">Reference proteome</keyword>
<evidence type="ECO:0000313" key="2">
    <source>
        <dbReference type="Proteomes" id="UP000013827"/>
    </source>
</evidence>
<dbReference type="PaxDb" id="2903-EOD19880"/>
<dbReference type="Proteomes" id="UP000013827">
    <property type="component" value="Unassembled WGS sequence"/>
</dbReference>
<reference evidence="2" key="1">
    <citation type="journal article" date="2013" name="Nature">
        <title>Pan genome of the phytoplankton Emiliania underpins its global distribution.</title>
        <authorList>
            <person name="Read B.A."/>
            <person name="Kegel J."/>
            <person name="Klute M.J."/>
            <person name="Kuo A."/>
            <person name="Lefebvre S.C."/>
            <person name="Maumus F."/>
            <person name="Mayer C."/>
            <person name="Miller J."/>
            <person name="Monier A."/>
            <person name="Salamov A."/>
            <person name="Young J."/>
            <person name="Aguilar M."/>
            <person name="Claverie J.M."/>
            <person name="Frickenhaus S."/>
            <person name="Gonzalez K."/>
            <person name="Herman E.K."/>
            <person name="Lin Y.C."/>
            <person name="Napier J."/>
            <person name="Ogata H."/>
            <person name="Sarno A.F."/>
            <person name="Shmutz J."/>
            <person name="Schroeder D."/>
            <person name="de Vargas C."/>
            <person name="Verret F."/>
            <person name="von Dassow P."/>
            <person name="Valentin K."/>
            <person name="Van de Peer Y."/>
            <person name="Wheeler G."/>
            <person name="Dacks J.B."/>
            <person name="Delwiche C.F."/>
            <person name="Dyhrman S.T."/>
            <person name="Glockner G."/>
            <person name="John U."/>
            <person name="Richards T."/>
            <person name="Worden A.Z."/>
            <person name="Zhang X."/>
            <person name="Grigoriev I.V."/>
            <person name="Allen A.E."/>
            <person name="Bidle K."/>
            <person name="Borodovsky M."/>
            <person name="Bowler C."/>
            <person name="Brownlee C."/>
            <person name="Cock J.M."/>
            <person name="Elias M."/>
            <person name="Gladyshev V.N."/>
            <person name="Groth M."/>
            <person name="Guda C."/>
            <person name="Hadaegh A."/>
            <person name="Iglesias-Rodriguez M.D."/>
            <person name="Jenkins J."/>
            <person name="Jones B.M."/>
            <person name="Lawson T."/>
            <person name="Leese F."/>
            <person name="Lindquist E."/>
            <person name="Lobanov A."/>
            <person name="Lomsadze A."/>
            <person name="Malik S.B."/>
            <person name="Marsh M.E."/>
            <person name="Mackinder L."/>
            <person name="Mock T."/>
            <person name="Mueller-Roeber B."/>
            <person name="Pagarete A."/>
            <person name="Parker M."/>
            <person name="Probert I."/>
            <person name="Quesneville H."/>
            <person name="Raines C."/>
            <person name="Rensing S.A."/>
            <person name="Riano-Pachon D.M."/>
            <person name="Richier S."/>
            <person name="Rokitta S."/>
            <person name="Shiraiwa Y."/>
            <person name="Soanes D.M."/>
            <person name="van der Giezen M."/>
            <person name="Wahlund T.M."/>
            <person name="Williams B."/>
            <person name="Wilson W."/>
            <person name="Wolfe G."/>
            <person name="Wurch L.L."/>
        </authorList>
    </citation>
    <scope>NUCLEOTIDE SEQUENCE</scope>
</reference>
<reference evidence="1" key="2">
    <citation type="submission" date="2024-10" db="UniProtKB">
        <authorList>
            <consortium name="EnsemblProtists"/>
        </authorList>
    </citation>
    <scope>IDENTIFICATION</scope>
</reference>
<dbReference type="HOGENOM" id="CLU_2692973_0_0_1"/>